<sequence>MIDKIELAIKSGSSLIQVVSYEWQRVHGIINTVAKTMNVNWMNWSRVSGLEQYENGEWSKVDEDLTDPIDVLEDFRDKEENIILILEDFHHYFDVPQVIRHLREIARSSANKTLVLAQPLKVVPDDLSKELVVLELGLPNKETIRTVIGNVIEDLEIEDFEMTEKLLESALGLTVMEAERAFRKAAINKGRLTEMEIQEIIQEKESIIKMNGMLEYYHPNESLSNIGGLDNLKDWIEERGNAYSQEAREYGLNLPKGVLLLGVPGCGKSLTAKAISRSWNFPLLRFDLGKVFGGLVGESERNIREALDVAKAISPCILWIDEIEKGLSGVQSSGSSDGGTTSRVFGTFLTWMQEKKEPVFVIATANNIGLMPPELLRKGRFDEIFFVDLPTVEERMNIYEIHINNKGRNPREFDLEQIATKSFGFSGAEIEEVLNESLFRAFNQGRDVTTEDILYSIGQICPLSKTMSETITGLRKWASARARLASSRAGEEFLQSEEKVPKLKQEISNPFLN</sequence>
<dbReference type="EMBL" id="JAFBED010000003">
    <property type="protein sequence ID" value="MBM7620074.1"/>
    <property type="molecule type" value="Genomic_DNA"/>
</dbReference>
<dbReference type="InterPro" id="IPR003959">
    <property type="entry name" value="ATPase_AAA_core"/>
</dbReference>
<reference evidence="6 7" key="1">
    <citation type="submission" date="2021-01" db="EMBL/GenBank/DDBJ databases">
        <title>Genomic Encyclopedia of Type Strains, Phase IV (KMG-IV): sequencing the most valuable type-strain genomes for metagenomic binning, comparative biology and taxonomic classification.</title>
        <authorList>
            <person name="Goeker M."/>
        </authorList>
    </citation>
    <scope>NUCLEOTIDE SEQUENCE [LARGE SCALE GENOMIC DNA]</scope>
    <source>
        <strain evidence="6 7">DSM 25879</strain>
    </source>
</reference>
<dbReference type="InterPro" id="IPR052381">
    <property type="entry name" value="AAA_domain_protein"/>
</dbReference>
<keyword evidence="6" id="KW-0647">Proteasome</keyword>
<proteinExistence type="inferred from homology"/>
<keyword evidence="7" id="KW-1185">Reference proteome</keyword>
<dbReference type="Gene3D" id="1.10.8.60">
    <property type="match status" value="1"/>
</dbReference>
<evidence type="ECO:0000256" key="3">
    <source>
        <dbReference type="ARBA" id="ARBA00038088"/>
    </source>
</evidence>
<comment type="similarity">
    <text evidence="3">Belongs to the AAA ATPase family. Highly divergent.</text>
</comment>
<dbReference type="Pfam" id="PF00004">
    <property type="entry name" value="AAA"/>
    <property type="match status" value="1"/>
</dbReference>
<name>A0ABS2NZM5_9BACI</name>
<dbReference type="SUPFAM" id="SSF52540">
    <property type="entry name" value="P-loop containing nucleoside triphosphate hydrolases"/>
    <property type="match status" value="1"/>
</dbReference>
<dbReference type="CDD" id="cd19507">
    <property type="entry name" value="RecA-like_Ycf46-like"/>
    <property type="match status" value="1"/>
</dbReference>
<accession>A0ABS2NZM5</accession>
<evidence type="ECO:0000256" key="1">
    <source>
        <dbReference type="ARBA" id="ARBA00022741"/>
    </source>
</evidence>
<dbReference type="Proteomes" id="UP000737402">
    <property type="component" value="Unassembled WGS sequence"/>
</dbReference>
<dbReference type="Gene3D" id="3.40.50.300">
    <property type="entry name" value="P-loop containing nucleotide triphosphate hydrolases"/>
    <property type="match status" value="1"/>
</dbReference>
<evidence type="ECO:0000256" key="4">
    <source>
        <dbReference type="ARBA" id="ARBA00040480"/>
    </source>
</evidence>
<evidence type="ECO:0000256" key="2">
    <source>
        <dbReference type="ARBA" id="ARBA00022840"/>
    </source>
</evidence>
<keyword evidence="1" id="KW-0547">Nucleotide-binding</keyword>
<dbReference type="InterPro" id="IPR003593">
    <property type="entry name" value="AAA+_ATPase"/>
</dbReference>
<dbReference type="PANTHER" id="PTHR42960">
    <property type="entry name" value="YCF46 PROTEIN"/>
    <property type="match status" value="1"/>
</dbReference>
<dbReference type="RefSeq" id="WP_204415438.1">
    <property type="nucleotide sequence ID" value="NZ_JAFBED010000003.1"/>
</dbReference>
<protein>
    <recommendedName>
        <fullName evidence="4">Uncharacterized AAA domain-containing protein ycf46</fullName>
    </recommendedName>
</protein>
<dbReference type="SMART" id="SM00382">
    <property type="entry name" value="AAA"/>
    <property type="match status" value="1"/>
</dbReference>
<gene>
    <name evidence="6" type="ORF">JOC95_001926</name>
</gene>
<dbReference type="Pfam" id="PF17862">
    <property type="entry name" value="AAA_lid_3"/>
    <property type="match status" value="1"/>
</dbReference>
<evidence type="ECO:0000259" key="5">
    <source>
        <dbReference type="SMART" id="SM00382"/>
    </source>
</evidence>
<feature type="domain" description="AAA+ ATPase" evidence="5">
    <location>
        <begin position="254"/>
        <end position="391"/>
    </location>
</feature>
<evidence type="ECO:0000313" key="6">
    <source>
        <dbReference type="EMBL" id="MBM7620074.1"/>
    </source>
</evidence>
<evidence type="ECO:0000313" key="7">
    <source>
        <dbReference type="Proteomes" id="UP000737402"/>
    </source>
</evidence>
<keyword evidence="2" id="KW-0067">ATP-binding</keyword>
<dbReference type="PANTHER" id="PTHR42960:SF1">
    <property type="entry name" value="YCF46 PROTEIN"/>
    <property type="match status" value="1"/>
</dbReference>
<dbReference type="InterPro" id="IPR041569">
    <property type="entry name" value="AAA_lid_3"/>
</dbReference>
<dbReference type="GO" id="GO:0000502">
    <property type="term" value="C:proteasome complex"/>
    <property type="evidence" value="ECO:0007669"/>
    <property type="project" value="UniProtKB-KW"/>
</dbReference>
<organism evidence="6 7">
    <name type="scientific">Sutcliffiella tianshenii</name>
    <dbReference type="NCBI Taxonomy" id="1463404"/>
    <lineage>
        <taxon>Bacteria</taxon>
        <taxon>Bacillati</taxon>
        <taxon>Bacillota</taxon>
        <taxon>Bacilli</taxon>
        <taxon>Bacillales</taxon>
        <taxon>Bacillaceae</taxon>
        <taxon>Sutcliffiella</taxon>
    </lineage>
</organism>
<dbReference type="InterPro" id="IPR027417">
    <property type="entry name" value="P-loop_NTPase"/>
</dbReference>
<comment type="caution">
    <text evidence="6">The sequence shown here is derived from an EMBL/GenBank/DDBJ whole genome shotgun (WGS) entry which is preliminary data.</text>
</comment>